<protein>
    <recommendedName>
        <fullName evidence="5">HTH tetR-type domain-containing protein</fullName>
    </recommendedName>
</protein>
<evidence type="ECO:0000313" key="6">
    <source>
        <dbReference type="EMBL" id="AHH99908.1"/>
    </source>
</evidence>
<evidence type="ECO:0000313" key="7">
    <source>
        <dbReference type="Proteomes" id="UP000019225"/>
    </source>
</evidence>
<dbReference type="STRING" id="1449976.KALB_6549"/>
<evidence type="ECO:0000256" key="4">
    <source>
        <dbReference type="PROSITE-ProRule" id="PRU00335"/>
    </source>
</evidence>
<dbReference type="PROSITE" id="PS50977">
    <property type="entry name" value="HTH_TETR_2"/>
    <property type="match status" value="1"/>
</dbReference>
<dbReference type="PATRIC" id="fig|1449976.3.peg.6572"/>
<dbReference type="Gene3D" id="1.10.357.10">
    <property type="entry name" value="Tetracycline Repressor, domain 2"/>
    <property type="match status" value="1"/>
</dbReference>
<dbReference type="eggNOG" id="COG1309">
    <property type="taxonomic scope" value="Bacteria"/>
</dbReference>
<dbReference type="HOGENOM" id="CLU_069356_25_2_11"/>
<evidence type="ECO:0000256" key="1">
    <source>
        <dbReference type="ARBA" id="ARBA00023015"/>
    </source>
</evidence>
<keyword evidence="3" id="KW-0804">Transcription</keyword>
<feature type="DNA-binding region" description="H-T-H motif" evidence="4">
    <location>
        <begin position="34"/>
        <end position="53"/>
    </location>
</feature>
<dbReference type="InterPro" id="IPR009057">
    <property type="entry name" value="Homeodomain-like_sf"/>
</dbReference>
<dbReference type="GO" id="GO:0003700">
    <property type="term" value="F:DNA-binding transcription factor activity"/>
    <property type="evidence" value="ECO:0007669"/>
    <property type="project" value="TreeGrafter"/>
</dbReference>
<dbReference type="EMBL" id="CP007155">
    <property type="protein sequence ID" value="AHH99908.1"/>
    <property type="molecule type" value="Genomic_DNA"/>
</dbReference>
<feature type="domain" description="HTH tetR-type" evidence="5">
    <location>
        <begin position="11"/>
        <end position="71"/>
    </location>
</feature>
<dbReference type="InterPro" id="IPR011075">
    <property type="entry name" value="TetR_C"/>
</dbReference>
<dbReference type="PRINTS" id="PR00455">
    <property type="entry name" value="HTHTETR"/>
</dbReference>
<dbReference type="AlphaFoldDB" id="W5WFD1"/>
<dbReference type="Gene3D" id="1.10.10.60">
    <property type="entry name" value="Homeodomain-like"/>
    <property type="match status" value="1"/>
</dbReference>
<dbReference type="Proteomes" id="UP000019225">
    <property type="component" value="Chromosome"/>
</dbReference>
<dbReference type="RefSeq" id="WP_025359792.1">
    <property type="nucleotide sequence ID" value="NZ_CP007155.1"/>
</dbReference>
<dbReference type="Pfam" id="PF16859">
    <property type="entry name" value="TetR_C_11"/>
    <property type="match status" value="1"/>
</dbReference>
<sequence length="188" mass="21210">MAEKRPGGRSAKVRAAVLRAMDELVRERGVGEVTLSDLAERSGVNRATLYRRWGSLDAVVTDMTMQRLNTDSPIPDTGSLRGDLGAWAAKAARDITSPEGVLFLRSVVIAMPERDGDRALREEFLRDRYENVERMLRRAADRGERPPTVDEVLERLLAPMYFRVLMDSRPLDEDYARHLVDKLLADVS</sequence>
<keyword evidence="2 4" id="KW-0238">DNA-binding</keyword>
<dbReference type="Pfam" id="PF00440">
    <property type="entry name" value="TetR_N"/>
    <property type="match status" value="1"/>
</dbReference>
<accession>W5WFD1</accession>
<dbReference type="KEGG" id="kal:KALB_6549"/>
<dbReference type="PANTHER" id="PTHR30055">
    <property type="entry name" value="HTH-TYPE TRANSCRIPTIONAL REGULATOR RUTR"/>
    <property type="match status" value="1"/>
</dbReference>
<dbReference type="OrthoDB" id="9796019at2"/>
<evidence type="ECO:0000259" key="5">
    <source>
        <dbReference type="PROSITE" id="PS50977"/>
    </source>
</evidence>
<reference evidence="6 7" key="1">
    <citation type="journal article" date="2014" name="BMC Genomics">
        <title>Complete genome sequence of producer of the glycopeptide antibiotic Aculeximycin Kutzneria albida DSM 43870T, a representative of minor genus of Pseudonocardiaceae.</title>
        <authorList>
            <person name="Rebets Y."/>
            <person name="Tokovenko B."/>
            <person name="Lushchyk I."/>
            <person name="Ruckert C."/>
            <person name="Zaburannyi N."/>
            <person name="Bechthold A."/>
            <person name="Kalinowski J."/>
            <person name="Luzhetskyy A."/>
        </authorList>
    </citation>
    <scope>NUCLEOTIDE SEQUENCE [LARGE SCALE GENOMIC DNA]</scope>
    <source>
        <strain evidence="6">DSM 43870</strain>
    </source>
</reference>
<dbReference type="InterPro" id="IPR036271">
    <property type="entry name" value="Tet_transcr_reg_TetR-rel_C_sf"/>
</dbReference>
<dbReference type="GO" id="GO:0000976">
    <property type="term" value="F:transcription cis-regulatory region binding"/>
    <property type="evidence" value="ECO:0007669"/>
    <property type="project" value="TreeGrafter"/>
</dbReference>
<keyword evidence="1" id="KW-0805">Transcription regulation</keyword>
<dbReference type="PANTHER" id="PTHR30055:SF148">
    <property type="entry name" value="TETR-FAMILY TRANSCRIPTIONAL REGULATOR"/>
    <property type="match status" value="1"/>
</dbReference>
<dbReference type="SUPFAM" id="SSF46689">
    <property type="entry name" value="Homeodomain-like"/>
    <property type="match status" value="1"/>
</dbReference>
<gene>
    <name evidence="6" type="ORF">KALB_6549</name>
</gene>
<name>W5WFD1_9PSEU</name>
<organism evidence="6 7">
    <name type="scientific">Kutzneria albida DSM 43870</name>
    <dbReference type="NCBI Taxonomy" id="1449976"/>
    <lineage>
        <taxon>Bacteria</taxon>
        <taxon>Bacillati</taxon>
        <taxon>Actinomycetota</taxon>
        <taxon>Actinomycetes</taxon>
        <taxon>Pseudonocardiales</taxon>
        <taxon>Pseudonocardiaceae</taxon>
        <taxon>Kutzneria</taxon>
    </lineage>
</organism>
<dbReference type="SUPFAM" id="SSF48498">
    <property type="entry name" value="Tetracyclin repressor-like, C-terminal domain"/>
    <property type="match status" value="1"/>
</dbReference>
<dbReference type="InterPro" id="IPR001647">
    <property type="entry name" value="HTH_TetR"/>
</dbReference>
<evidence type="ECO:0000256" key="2">
    <source>
        <dbReference type="ARBA" id="ARBA00023125"/>
    </source>
</evidence>
<keyword evidence="7" id="KW-1185">Reference proteome</keyword>
<dbReference type="InterPro" id="IPR050109">
    <property type="entry name" value="HTH-type_TetR-like_transc_reg"/>
</dbReference>
<proteinExistence type="predicted"/>
<evidence type="ECO:0000256" key="3">
    <source>
        <dbReference type="ARBA" id="ARBA00023163"/>
    </source>
</evidence>